<dbReference type="Pfam" id="PF00990">
    <property type="entry name" value="GGDEF"/>
    <property type="match status" value="1"/>
</dbReference>
<name>A0A4S8HDK1_9BACT</name>
<dbReference type="GO" id="GO:0043709">
    <property type="term" value="P:cell adhesion involved in single-species biofilm formation"/>
    <property type="evidence" value="ECO:0007669"/>
    <property type="project" value="TreeGrafter"/>
</dbReference>
<dbReference type="SUPFAM" id="SSF55073">
    <property type="entry name" value="Nucleotide cyclase"/>
    <property type="match status" value="1"/>
</dbReference>
<keyword evidence="5" id="KW-1185">Reference proteome</keyword>
<evidence type="ECO:0000256" key="1">
    <source>
        <dbReference type="ARBA" id="ARBA00012528"/>
    </source>
</evidence>
<feature type="transmembrane region" description="Helical" evidence="2">
    <location>
        <begin position="61"/>
        <end position="84"/>
    </location>
</feature>
<dbReference type="RefSeq" id="WP_136580207.1">
    <property type="nucleotide sequence ID" value="NZ_STFF01000010.1"/>
</dbReference>
<comment type="caution">
    <text evidence="4">The sequence shown here is derived from an EMBL/GenBank/DDBJ whole genome shotgun (WGS) entry which is preliminary data.</text>
</comment>
<organism evidence="4 5">
    <name type="scientific">Niastella caeni</name>
    <dbReference type="NCBI Taxonomy" id="2569763"/>
    <lineage>
        <taxon>Bacteria</taxon>
        <taxon>Pseudomonadati</taxon>
        <taxon>Bacteroidota</taxon>
        <taxon>Chitinophagia</taxon>
        <taxon>Chitinophagales</taxon>
        <taxon>Chitinophagaceae</taxon>
        <taxon>Niastella</taxon>
    </lineage>
</organism>
<evidence type="ECO:0000313" key="4">
    <source>
        <dbReference type="EMBL" id="THU33017.1"/>
    </source>
</evidence>
<dbReference type="NCBIfam" id="TIGR00254">
    <property type="entry name" value="GGDEF"/>
    <property type="match status" value="1"/>
</dbReference>
<evidence type="ECO:0000313" key="5">
    <source>
        <dbReference type="Proteomes" id="UP000306918"/>
    </source>
</evidence>
<keyword evidence="2" id="KW-1133">Transmembrane helix</keyword>
<accession>A0A4S8HDK1</accession>
<dbReference type="InterPro" id="IPR029787">
    <property type="entry name" value="Nucleotide_cyclase"/>
</dbReference>
<dbReference type="PANTHER" id="PTHR45138:SF6">
    <property type="entry name" value="DIGUANYLATE CYCLASE DGCN"/>
    <property type="match status" value="1"/>
</dbReference>
<dbReference type="GO" id="GO:0005886">
    <property type="term" value="C:plasma membrane"/>
    <property type="evidence" value="ECO:0007669"/>
    <property type="project" value="TreeGrafter"/>
</dbReference>
<proteinExistence type="predicted"/>
<dbReference type="InterPro" id="IPR043128">
    <property type="entry name" value="Rev_trsase/Diguanyl_cyclase"/>
</dbReference>
<protein>
    <recommendedName>
        <fullName evidence="1">diguanylate cyclase</fullName>
        <ecNumber evidence="1">2.7.7.65</ecNumber>
    </recommendedName>
</protein>
<dbReference type="EMBL" id="STFF01000010">
    <property type="protein sequence ID" value="THU33017.1"/>
    <property type="molecule type" value="Genomic_DNA"/>
</dbReference>
<dbReference type="AlphaFoldDB" id="A0A4S8HDK1"/>
<dbReference type="InterPro" id="IPR000160">
    <property type="entry name" value="GGDEF_dom"/>
</dbReference>
<dbReference type="InterPro" id="IPR050469">
    <property type="entry name" value="Diguanylate_Cyclase"/>
</dbReference>
<reference evidence="4 5" key="1">
    <citation type="submission" date="2019-04" db="EMBL/GenBank/DDBJ databases">
        <title>Niastella caeni sp. nov., isolated from activated sludge.</title>
        <authorList>
            <person name="Sheng M."/>
        </authorList>
    </citation>
    <scope>NUCLEOTIDE SEQUENCE [LARGE SCALE GENOMIC DNA]</scope>
    <source>
        <strain evidence="4 5">HX-2-15</strain>
    </source>
</reference>
<evidence type="ECO:0000256" key="2">
    <source>
        <dbReference type="SAM" id="Phobius"/>
    </source>
</evidence>
<gene>
    <name evidence="4" type="ORF">FAM09_26610</name>
</gene>
<dbReference type="Gene3D" id="3.30.70.270">
    <property type="match status" value="1"/>
</dbReference>
<dbReference type="GO" id="GO:1902201">
    <property type="term" value="P:negative regulation of bacterial-type flagellum-dependent cell motility"/>
    <property type="evidence" value="ECO:0007669"/>
    <property type="project" value="TreeGrafter"/>
</dbReference>
<dbReference type="EC" id="2.7.7.65" evidence="1"/>
<keyword evidence="2" id="KW-0472">Membrane</keyword>
<dbReference type="PANTHER" id="PTHR45138">
    <property type="entry name" value="REGULATORY COMPONENTS OF SENSORY TRANSDUCTION SYSTEM"/>
    <property type="match status" value="1"/>
</dbReference>
<dbReference type="GO" id="GO:0052621">
    <property type="term" value="F:diguanylate cyclase activity"/>
    <property type="evidence" value="ECO:0007669"/>
    <property type="project" value="UniProtKB-EC"/>
</dbReference>
<keyword evidence="2" id="KW-0812">Transmembrane</keyword>
<feature type="transmembrane region" description="Helical" evidence="2">
    <location>
        <begin position="23"/>
        <end position="41"/>
    </location>
</feature>
<evidence type="ECO:0000259" key="3">
    <source>
        <dbReference type="PROSITE" id="PS50887"/>
    </source>
</evidence>
<dbReference type="PROSITE" id="PS50887">
    <property type="entry name" value="GGDEF"/>
    <property type="match status" value="1"/>
</dbReference>
<dbReference type="OrthoDB" id="1355702at2"/>
<feature type="domain" description="GGDEF" evidence="3">
    <location>
        <begin position="125"/>
        <end position="196"/>
    </location>
</feature>
<sequence length="196" mass="22659">MNRMWDYISKSIGKFRQDALSKFIYDIGKYVGAGLLTLFLAKIIPADTSFSSIINKSISLTVINFTLLLIISIVFTLLSTRFYLRKKFKKLQEDTYTDELTGLLNEKAFKDLMPKTIEICRKQNIKLSLIIIDIDDFKLFNKQYNYQIANKVLSKVGTLLKSDSRATDITFRQFFKGDSFKKHGLGHFPKQKNVKT</sequence>
<dbReference type="Proteomes" id="UP000306918">
    <property type="component" value="Unassembled WGS sequence"/>
</dbReference>